<dbReference type="EMBL" id="JAATEP010000077">
    <property type="protein sequence ID" value="NJP97967.1"/>
    <property type="molecule type" value="Genomic_DNA"/>
</dbReference>
<dbReference type="InterPro" id="IPR044878">
    <property type="entry name" value="UbiA_sf"/>
</dbReference>
<dbReference type="CDD" id="cd13964">
    <property type="entry name" value="PT_UbiA_1"/>
    <property type="match status" value="1"/>
</dbReference>
<evidence type="ECO:0000256" key="4">
    <source>
        <dbReference type="ARBA" id="ARBA00023136"/>
    </source>
</evidence>
<dbReference type="Pfam" id="PF01040">
    <property type="entry name" value="UbiA"/>
    <property type="match status" value="1"/>
</dbReference>
<keyword evidence="6" id="KW-1185">Reference proteome</keyword>
<evidence type="ECO:0000256" key="1">
    <source>
        <dbReference type="ARBA" id="ARBA00004141"/>
    </source>
</evidence>
<keyword evidence="2" id="KW-0812">Transmembrane</keyword>
<proteinExistence type="predicted"/>
<dbReference type="Proteomes" id="UP000696294">
    <property type="component" value="Unassembled WGS sequence"/>
</dbReference>
<keyword evidence="3" id="KW-1133">Transmembrane helix</keyword>
<name>A0ABX1BLV1_9ACTN</name>
<comment type="caution">
    <text evidence="5">The sequence shown here is derived from an EMBL/GenBank/DDBJ whole genome shotgun (WGS) entry which is preliminary data.</text>
</comment>
<dbReference type="NCBIfam" id="NF045897">
    <property type="entry name" value="SCO3242_trans"/>
    <property type="match status" value="1"/>
</dbReference>
<dbReference type="PANTHER" id="PTHR42723:SF1">
    <property type="entry name" value="CHLOROPHYLL SYNTHASE, CHLOROPLASTIC"/>
    <property type="match status" value="1"/>
</dbReference>
<reference evidence="5 6" key="1">
    <citation type="submission" date="2020-03" db="EMBL/GenBank/DDBJ databases">
        <title>WGS of actinomycetes isolated from Thailand.</title>
        <authorList>
            <person name="Thawai C."/>
        </authorList>
    </citation>
    <scope>NUCLEOTIDE SEQUENCE [LARGE SCALE GENOMIC DNA]</scope>
    <source>
        <strain evidence="5 6">FMUSA5-5</strain>
    </source>
</reference>
<dbReference type="Gene3D" id="1.10.357.140">
    <property type="entry name" value="UbiA prenyltransferase"/>
    <property type="match status" value="1"/>
</dbReference>
<protein>
    <submittedName>
        <fullName evidence="5">UbiA family prenyltransferase</fullName>
    </submittedName>
</protein>
<keyword evidence="4" id="KW-0472">Membrane</keyword>
<dbReference type="PANTHER" id="PTHR42723">
    <property type="entry name" value="CHLOROPHYLL SYNTHASE"/>
    <property type="match status" value="1"/>
</dbReference>
<dbReference type="RefSeq" id="WP_168021022.1">
    <property type="nucleotide sequence ID" value="NZ_JAATEP010000077.1"/>
</dbReference>
<organism evidence="5 6">
    <name type="scientific">Nonomuraea composti</name>
    <dbReference type="NCBI Taxonomy" id="2720023"/>
    <lineage>
        <taxon>Bacteria</taxon>
        <taxon>Bacillati</taxon>
        <taxon>Actinomycetota</taxon>
        <taxon>Actinomycetes</taxon>
        <taxon>Streptosporangiales</taxon>
        <taxon>Streptosporangiaceae</taxon>
        <taxon>Nonomuraea</taxon>
    </lineage>
</organism>
<evidence type="ECO:0000256" key="3">
    <source>
        <dbReference type="ARBA" id="ARBA00022989"/>
    </source>
</evidence>
<evidence type="ECO:0000313" key="5">
    <source>
        <dbReference type="EMBL" id="NJP97967.1"/>
    </source>
</evidence>
<gene>
    <name evidence="5" type="primary">ubiA</name>
    <name evidence="5" type="ORF">HCN51_52565</name>
</gene>
<comment type="subcellular location">
    <subcellularLocation>
        <location evidence="1">Membrane</location>
        <topology evidence="1">Multi-pass membrane protein</topology>
    </subcellularLocation>
</comment>
<sequence>MTALRDLLELVRAPAALSVPGDVAAGAAAGQVLGPRTVGLACSSVCLYWAGMAANDWADRHLDATERPERPIPSGRVSPGTALGVAVGLTAAGLTTAALAGGRRALAVAVPLAGAIWAYDLAAKNTRAGPLVMAACRGLDVLLGATAKPPPQRRSTPPQRPTLSQGLALLRGLAPSQRSAPPRSRASSRGPALLGRLIPASPVHTSPADAVAAALPAALTIAVHTYLLTHLSQGETSGTARRRPAATLAGTVALATATACQTPGPASPGPRRDGAVAARAVLAAWYASQFGAPQARAVAEPSAERVREAVAAGIVSLPALQGALVARAGAPRAGLALAAMVPPARRLARKLSPT</sequence>
<evidence type="ECO:0000256" key="2">
    <source>
        <dbReference type="ARBA" id="ARBA00022692"/>
    </source>
</evidence>
<dbReference type="InterPro" id="IPR050475">
    <property type="entry name" value="Prenyltransferase_related"/>
</dbReference>
<dbReference type="InterPro" id="IPR000537">
    <property type="entry name" value="UbiA_prenyltransferase"/>
</dbReference>
<accession>A0ABX1BLV1</accession>
<evidence type="ECO:0000313" key="6">
    <source>
        <dbReference type="Proteomes" id="UP000696294"/>
    </source>
</evidence>